<evidence type="ECO:0000256" key="12">
    <source>
        <dbReference type="ARBA" id="ARBA00023136"/>
    </source>
</evidence>
<evidence type="ECO:0000256" key="1">
    <source>
        <dbReference type="ARBA" id="ARBA00005020"/>
    </source>
</evidence>
<dbReference type="InterPro" id="IPR004147">
    <property type="entry name" value="ABC1_dom"/>
</dbReference>
<keyword evidence="15" id="KW-0830">Ubiquinone</keyword>
<evidence type="ECO:0000256" key="13">
    <source>
        <dbReference type="SAM" id="Phobius"/>
    </source>
</evidence>
<dbReference type="InterPro" id="IPR045308">
    <property type="entry name" value="UbiB_bact"/>
</dbReference>
<dbReference type="SUPFAM" id="SSF56112">
    <property type="entry name" value="Protein kinase-like (PK-like)"/>
    <property type="match status" value="1"/>
</dbReference>
<evidence type="ECO:0000256" key="6">
    <source>
        <dbReference type="ARBA" id="ARBA00022688"/>
    </source>
</evidence>
<keyword evidence="4" id="KW-0997">Cell inner membrane</keyword>
<keyword evidence="8" id="KW-0547">Nucleotide-binding</keyword>
<dbReference type="EMBL" id="UOEM01000007">
    <property type="protein sequence ID" value="VAW10205.1"/>
    <property type="molecule type" value="Genomic_DNA"/>
</dbReference>
<dbReference type="AlphaFoldDB" id="A0A3B0SW79"/>
<evidence type="ECO:0000256" key="11">
    <source>
        <dbReference type="ARBA" id="ARBA00022989"/>
    </source>
</evidence>
<sequence>MMLSLLRAPGITLRLARDGLRLARGGLPELIGIENLPGPARFMLRLVGGLKPGAELDPERLSQTLADLGPSHIKLGQFLATRPDVIGVQAAAGLARLHDSLPSFSDGAARREIEAAFDRPAEEIFVEFGPAIAAASIAQVHRAILKPTEEDGEPYAVAVKILRPGVERRFSRDLEGFFFAARTMEWLSAEARRLRLTEIVATLERTVELEMDLRMEASAMAEMAQNTKDDPGFAVPRVDWPLISKRVLTTTWIDGIALHDLDALDAAGHDREALGQLVIQSFLRHAMRDGFFHADMHPGNLFVDAAGTLVAVDFGIMGRLSHKDRRFLAEILFGFITRDYARVAQVHFDAGYVPERHTVQEFAQALRAIGEPILGREARDVSMARLLTQLFEVTAQFDMATQPQLILLQKTMVVVEGVGRMLDPGLNMWTTAEPVVREFMESRLSPEGRILDAAEGAAALGRIVAGLPEFLEEAERATANLARLASENERNRDGRAGNEALRLPLWVGAWALVVIAFIVLF</sequence>
<keyword evidence="3" id="KW-1003">Cell membrane</keyword>
<keyword evidence="6" id="KW-0831">Ubiquinone biosynthesis</keyword>
<evidence type="ECO:0000256" key="3">
    <source>
        <dbReference type="ARBA" id="ARBA00022475"/>
    </source>
</evidence>
<dbReference type="InterPro" id="IPR010232">
    <property type="entry name" value="UbiB"/>
</dbReference>
<evidence type="ECO:0000256" key="5">
    <source>
        <dbReference type="ARBA" id="ARBA00022679"/>
    </source>
</evidence>
<evidence type="ECO:0000259" key="14">
    <source>
        <dbReference type="Pfam" id="PF03109"/>
    </source>
</evidence>
<evidence type="ECO:0000256" key="2">
    <source>
        <dbReference type="ARBA" id="ARBA00009670"/>
    </source>
</evidence>
<keyword evidence="11 13" id="KW-1133">Transmembrane helix</keyword>
<dbReference type="GO" id="GO:0006744">
    <property type="term" value="P:ubiquinone biosynthetic process"/>
    <property type="evidence" value="ECO:0007669"/>
    <property type="project" value="UniProtKB-UniPathway"/>
</dbReference>
<keyword evidence="7 13" id="KW-0812">Transmembrane</keyword>
<evidence type="ECO:0000256" key="9">
    <source>
        <dbReference type="ARBA" id="ARBA00022777"/>
    </source>
</evidence>
<gene>
    <name evidence="15" type="ORF">MNBD_ALPHA09-2272</name>
</gene>
<name>A0A3B0SW79_9ZZZZ</name>
<dbReference type="Pfam" id="PF03109">
    <property type="entry name" value="ABC1"/>
    <property type="match status" value="1"/>
</dbReference>
<dbReference type="InterPro" id="IPR050154">
    <property type="entry name" value="UbiB_kinase"/>
</dbReference>
<evidence type="ECO:0000256" key="10">
    <source>
        <dbReference type="ARBA" id="ARBA00022840"/>
    </source>
</evidence>
<dbReference type="PANTHER" id="PTHR10566:SF113">
    <property type="entry name" value="PROTEIN ACTIVITY OF BC1 COMPLEX KINASE 7, CHLOROPLASTIC"/>
    <property type="match status" value="1"/>
</dbReference>
<dbReference type="CDD" id="cd13972">
    <property type="entry name" value="UbiB"/>
    <property type="match status" value="1"/>
</dbReference>
<dbReference type="UniPathway" id="UPA00232"/>
<protein>
    <submittedName>
        <fullName evidence="15">Ubiquinone biosynthesis regulatory protein kinase UbiB</fullName>
    </submittedName>
</protein>
<accession>A0A3B0SW79</accession>
<dbReference type="GO" id="GO:0016301">
    <property type="term" value="F:kinase activity"/>
    <property type="evidence" value="ECO:0007669"/>
    <property type="project" value="UniProtKB-KW"/>
</dbReference>
<feature type="transmembrane region" description="Helical" evidence="13">
    <location>
        <begin position="500"/>
        <end position="520"/>
    </location>
</feature>
<organism evidence="15">
    <name type="scientific">hydrothermal vent metagenome</name>
    <dbReference type="NCBI Taxonomy" id="652676"/>
    <lineage>
        <taxon>unclassified sequences</taxon>
        <taxon>metagenomes</taxon>
        <taxon>ecological metagenomes</taxon>
    </lineage>
</organism>
<dbReference type="GO" id="GO:0005524">
    <property type="term" value="F:ATP binding"/>
    <property type="evidence" value="ECO:0007669"/>
    <property type="project" value="UniProtKB-KW"/>
</dbReference>
<proteinExistence type="inferred from homology"/>
<keyword evidence="5" id="KW-0808">Transferase</keyword>
<evidence type="ECO:0000256" key="4">
    <source>
        <dbReference type="ARBA" id="ARBA00022519"/>
    </source>
</evidence>
<dbReference type="PANTHER" id="PTHR10566">
    <property type="entry name" value="CHAPERONE-ACTIVITY OF BC1 COMPLEX CABC1 -RELATED"/>
    <property type="match status" value="1"/>
</dbReference>
<keyword evidence="10" id="KW-0067">ATP-binding</keyword>
<comment type="similarity">
    <text evidence="2">Belongs to the protein kinase superfamily. ADCK protein kinase family.</text>
</comment>
<reference evidence="15" key="1">
    <citation type="submission" date="2018-06" db="EMBL/GenBank/DDBJ databases">
        <authorList>
            <person name="Zhirakovskaya E."/>
        </authorList>
    </citation>
    <scope>NUCLEOTIDE SEQUENCE</scope>
</reference>
<keyword evidence="12 13" id="KW-0472">Membrane</keyword>
<evidence type="ECO:0000313" key="15">
    <source>
        <dbReference type="EMBL" id="VAW10205.1"/>
    </source>
</evidence>
<evidence type="ECO:0000256" key="8">
    <source>
        <dbReference type="ARBA" id="ARBA00022741"/>
    </source>
</evidence>
<feature type="domain" description="ABC1 atypical kinase-like" evidence="14">
    <location>
        <begin position="96"/>
        <end position="347"/>
    </location>
</feature>
<comment type="pathway">
    <text evidence="1">Cofactor biosynthesis; ubiquinone biosynthesis [regulation].</text>
</comment>
<dbReference type="NCBIfam" id="TIGR01982">
    <property type="entry name" value="UbiB"/>
    <property type="match status" value="1"/>
</dbReference>
<evidence type="ECO:0000256" key="7">
    <source>
        <dbReference type="ARBA" id="ARBA00022692"/>
    </source>
</evidence>
<dbReference type="InterPro" id="IPR011009">
    <property type="entry name" value="Kinase-like_dom_sf"/>
</dbReference>
<keyword evidence="9" id="KW-0418">Kinase</keyword>